<dbReference type="Pfam" id="PF08447">
    <property type="entry name" value="PAS_3"/>
    <property type="match status" value="1"/>
</dbReference>
<dbReference type="SUPFAM" id="SSF55874">
    <property type="entry name" value="ATPase domain of HSP90 chaperone/DNA topoisomerase II/histidine kinase"/>
    <property type="match status" value="1"/>
</dbReference>
<dbReference type="Gene3D" id="1.10.287.130">
    <property type="match status" value="1"/>
</dbReference>
<dbReference type="InterPro" id="IPR036890">
    <property type="entry name" value="HATPase_C_sf"/>
</dbReference>
<dbReference type="SMART" id="SM00387">
    <property type="entry name" value="HATPase_c"/>
    <property type="match status" value="1"/>
</dbReference>
<dbReference type="InterPro" id="IPR000014">
    <property type="entry name" value="PAS"/>
</dbReference>
<dbReference type="PANTHER" id="PTHR43065">
    <property type="entry name" value="SENSOR HISTIDINE KINASE"/>
    <property type="match status" value="1"/>
</dbReference>
<reference evidence="6 7" key="1">
    <citation type="submission" date="2020-02" db="EMBL/GenBank/DDBJ databases">
        <title>Broccoli isolated Pseudomonas sp.</title>
        <authorList>
            <person name="Fujikawa T."/>
            <person name="Sawada H."/>
        </authorList>
    </citation>
    <scope>NUCLEOTIDE SEQUENCE [LARGE SCALE GENOMIC DNA]</scope>
    <source>
        <strain evidence="6 7">JCM 32154</strain>
    </source>
</reference>
<name>A0A6I5RLW3_9PSED</name>
<dbReference type="GO" id="GO:0000155">
    <property type="term" value="F:phosphorelay sensor kinase activity"/>
    <property type="evidence" value="ECO:0007669"/>
    <property type="project" value="InterPro"/>
</dbReference>
<dbReference type="Pfam" id="PF02518">
    <property type="entry name" value="HATPase_c"/>
    <property type="match status" value="1"/>
</dbReference>
<dbReference type="Proteomes" id="UP000471751">
    <property type="component" value="Unassembled WGS sequence"/>
</dbReference>
<dbReference type="InterPro" id="IPR035965">
    <property type="entry name" value="PAS-like_dom_sf"/>
</dbReference>
<dbReference type="SMART" id="SM00091">
    <property type="entry name" value="PAS"/>
    <property type="match status" value="1"/>
</dbReference>
<dbReference type="SUPFAM" id="SSF47384">
    <property type="entry name" value="Homodimeric domain of signal transducing histidine kinase"/>
    <property type="match status" value="1"/>
</dbReference>
<proteinExistence type="predicted"/>
<evidence type="ECO:0000259" key="5">
    <source>
        <dbReference type="PROSITE" id="PS50112"/>
    </source>
</evidence>
<dbReference type="InterPro" id="IPR036097">
    <property type="entry name" value="HisK_dim/P_sf"/>
</dbReference>
<evidence type="ECO:0000256" key="2">
    <source>
        <dbReference type="ARBA" id="ARBA00012438"/>
    </source>
</evidence>
<keyword evidence="3" id="KW-0597">Phosphoprotein</keyword>
<organism evidence="6 7">
    <name type="scientific">Pseudomonas laurentiana</name>
    <dbReference type="NCBI Taxonomy" id="2364649"/>
    <lineage>
        <taxon>Bacteria</taxon>
        <taxon>Pseudomonadati</taxon>
        <taxon>Pseudomonadota</taxon>
        <taxon>Gammaproteobacteria</taxon>
        <taxon>Pseudomonadales</taxon>
        <taxon>Pseudomonadaceae</taxon>
        <taxon>Pseudomonas</taxon>
    </lineage>
</organism>
<dbReference type="PROSITE" id="PS50109">
    <property type="entry name" value="HIS_KIN"/>
    <property type="match status" value="1"/>
</dbReference>
<dbReference type="CDD" id="cd00082">
    <property type="entry name" value="HisKA"/>
    <property type="match status" value="1"/>
</dbReference>
<dbReference type="PROSITE" id="PS50112">
    <property type="entry name" value="PAS"/>
    <property type="match status" value="1"/>
</dbReference>
<dbReference type="InterPro" id="IPR004358">
    <property type="entry name" value="Sig_transdc_His_kin-like_C"/>
</dbReference>
<dbReference type="SUPFAM" id="SSF55785">
    <property type="entry name" value="PYP-like sensor domain (PAS domain)"/>
    <property type="match status" value="1"/>
</dbReference>
<evidence type="ECO:0000256" key="3">
    <source>
        <dbReference type="ARBA" id="ARBA00022553"/>
    </source>
</evidence>
<dbReference type="InterPro" id="IPR003594">
    <property type="entry name" value="HATPase_dom"/>
</dbReference>
<dbReference type="InterPro" id="IPR013655">
    <property type="entry name" value="PAS_fold_3"/>
</dbReference>
<comment type="catalytic activity">
    <reaction evidence="1">
        <text>ATP + protein L-histidine = ADP + protein N-phospho-L-histidine.</text>
        <dbReference type="EC" id="2.7.13.3"/>
    </reaction>
</comment>
<evidence type="ECO:0000256" key="1">
    <source>
        <dbReference type="ARBA" id="ARBA00000085"/>
    </source>
</evidence>
<feature type="domain" description="PAS" evidence="5">
    <location>
        <begin position="40"/>
        <end position="83"/>
    </location>
</feature>
<dbReference type="EC" id="2.7.13.3" evidence="2"/>
<feature type="domain" description="Histidine kinase" evidence="4">
    <location>
        <begin position="152"/>
        <end position="376"/>
    </location>
</feature>
<evidence type="ECO:0000313" key="6">
    <source>
        <dbReference type="EMBL" id="NES08780.1"/>
    </source>
</evidence>
<protein>
    <recommendedName>
        <fullName evidence="2">histidine kinase</fullName>
        <ecNumber evidence="2">2.7.13.3</ecNumber>
    </recommendedName>
</protein>
<dbReference type="AlphaFoldDB" id="A0A6I5RLW3"/>
<dbReference type="Gene3D" id="3.30.450.20">
    <property type="entry name" value="PAS domain"/>
    <property type="match status" value="1"/>
</dbReference>
<keyword evidence="7" id="KW-1185">Reference proteome</keyword>
<dbReference type="EMBL" id="JAAHBT010000017">
    <property type="protein sequence ID" value="NES08780.1"/>
    <property type="molecule type" value="Genomic_DNA"/>
</dbReference>
<accession>A0A6I5RLW3</accession>
<dbReference type="PANTHER" id="PTHR43065:SF42">
    <property type="entry name" value="TWO-COMPONENT SENSOR PPRA"/>
    <property type="match status" value="1"/>
</dbReference>
<dbReference type="PRINTS" id="PR00344">
    <property type="entry name" value="BCTRLSENSOR"/>
</dbReference>
<dbReference type="NCBIfam" id="TIGR00229">
    <property type="entry name" value="sensory_box"/>
    <property type="match status" value="1"/>
</dbReference>
<dbReference type="CDD" id="cd00130">
    <property type="entry name" value="PAS"/>
    <property type="match status" value="1"/>
</dbReference>
<gene>
    <name evidence="6" type="ORF">G3O07_02000</name>
</gene>
<evidence type="ECO:0000313" key="7">
    <source>
        <dbReference type="Proteomes" id="UP000471751"/>
    </source>
</evidence>
<evidence type="ECO:0000259" key="4">
    <source>
        <dbReference type="PROSITE" id="PS50109"/>
    </source>
</evidence>
<dbReference type="InterPro" id="IPR005467">
    <property type="entry name" value="His_kinase_dom"/>
</dbReference>
<sequence>MLASAYEQQVQARTADLDHIWQLSSNVMIEVRPDLTVGNINPAWSQVLGWTREEMLGMPILYLAHPEDHQWTLELVGQLQNGETLQDVESRLRHKDGHYRVFIWSAMPSNGGYTAVGRDSTQEREQEEALHDAEVLLRQRHKMETIGQLSGRMAHDVNSLLEGVANSLTLLEQHLAQGRLERLDVCIDMAKGAASQAITLVERLLAFSRHQELNPQPVDANRLIHEMTAALRQSLGPQIVLQMHLESVPWTVLVDIEQLQNALHHLCSNARDALPAGGTVIVSTGNVRYHARVGVKDGLVPGDYTYVQVEDNGCGMAPEAVVRAFEPFFTSKPAGQGHGLGLSMVYGLLRQSGGRAWIESEPGKGTRVKLLLPRHMTQD</sequence>
<comment type="caution">
    <text evidence="6">The sequence shown here is derived from an EMBL/GenBank/DDBJ whole genome shotgun (WGS) entry which is preliminary data.</text>
</comment>
<dbReference type="Gene3D" id="3.30.565.10">
    <property type="entry name" value="Histidine kinase-like ATPase, C-terminal domain"/>
    <property type="match status" value="1"/>
</dbReference>
<dbReference type="InterPro" id="IPR003661">
    <property type="entry name" value="HisK_dim/P_dom"/>
</dbReference>